<comment type="similarity">
    <text evidence="1">Belongs to the UPF0312 family.</text>
</comment>
<name>A0A7W9QII6_9ACTN</name>
<protein>
    <submittedName>
        <fullName evidence="3">Polyisoprenoid-binding protein YceI</fullName>
    </submittedName>
</protein>
<dbReference type="InterPro" id="IPR007372">
    <property type="entry name" value="Lipid/polyisoprenoid-bd_YceI"/>
</dbReference>
<dbReference type="Pfam" id="PF04264">
    <property type="entry name" value="YceI"/>
    <property type="match status" value="1"/>
</dbReference>
<organism evidence="3 4">
    <name type="scientific">Streptomyces zagrosensis</name>
    <dbReference type="NCBI Taxonomy" id="1042984"/>
    <lineage>
        <taxon>Bacteria</taxon>
        <taxon>Bacillati</taxon>
        <taxon>Actinomycetota</taxon>
        <taxon>Actinomycetes</taxon>
        <taxon>Kitasatosporales</taxon>
        <taxon>Streptomycetaceae</taxon>
        <taxon>Streptomyces</taxon>
    </lineage>
</organism>
<reference evidence="3 4" key="1">
    <citation type="submission" date="2020-08" db="EMBL/GenBank/DDBJ databases">
        <title>Genomic Encyclopedia of Type Strains, Phase III (KMG-III): the genomes of soil and plant-associated and newly described type strains.</title>
        <authorList>
            <person name="Whitman W."/>
        </authorList>
    </citation>
    <scope>NUCLEOTIDE SEQUENCE [LARGE SCALE GENOMIC DNA]</scope>
    <source>
        <strain evidence="3 4">CECT 8305</strain>
    </source>
</reference>
<dbReference type="EMBL" id="JACHJL010000028">
    <property type="protein sequence ID" value="MBB5939837.1"/>
    <property type="molecule type" value="Genomic_DNA"/>
</dbReference>
<sequence length="182" mass="20231">MPITTRLGDLTGNYALDTGHTRIGFVARHTMSTRVRGHFGEFEGDVHLNGDHPTTSRVRLVIQAKSIHTHNRQRDDLLRGKFLDLDNHPAITFTSATVEQVDETHYKLTGDLTARGVAKPVTLDVELTGGENDPQGNLRVGFRASTTINRNDWGVNWNAATTVFISPKVTLEFDVTAIRRQS</sequence>
<dbReference type="RefSeq" id="WP_184579484.1">
    <property type="nucleotide sequence ID" value="NZ_JACHJL010000028.1"/>
</dbReference>
<evidence type="ECO:0000313" key="3">
    <source>
        <dbReference type="EMBL" id="MBB5939837.1"/>
    </source>
</evidence>
<evidence type="ECO:0000256" key="1">
    <source>
        <dbReference type="ARBA" id="ARBA00008812"/>
    </source>
</evidence>
<dbReference type="Proteomes" id="UP000588098">
    <property type="component" value="Unassembled WGS sequence"/>
</dbReference>
<accession>A0A7W9QII6</accession>
<evidence type="ECO:0000313" key="4">
    <source>
        <dbReference type="Proteomes" id="UP000588098"/>
    </source>
</evidence>
<dbReference type="PANTHER" id="PTHR34406">
    <property type="entry name" value="PROTEIN YCEI"/>
    <property type="match status" value="1"/>
</dbReference>
<dbReference type="SMART" id="SM00867">
    <property type="entry name" value="YceI"/>
    <property type="match status" value="1"/>
</dbReference>
<evidence type="ECO:0000259" key="2">
    <source>
        <dbReference type="SMART" id="SM00867"/>
    </source>
</evidence>
<gene>
    <name evidence="3" type="ORF">FHS42_006933</name>
</gene>
<dbReference type="PANTHER" id="PTHR34406:SF1">
    <property type="entry name" value="PROTEIN YCEI"/>
    <property type="match status" value="1"/>
</dbReference>
<dbReference type="InterPro" id="IPR036761">
    <property type="entry name" value="TTHA0802/YceI-like_sf"/>
</dbReference>
<feature type="domain" description="Lipid/polyisoprenoid-binding YceI-like" evidence="2">
    <location>
        <begin position="13"/>
        <end position="178"/>
    </location>
</feature>
<dbReference type="Gene3D" id="2.40.128.110">
    <property type="entry name" value="Lipid/polyisoprenoid-binding, YceI-like"/>
    <property type="match status" value="1"/>
</dbReference>
<dbReference type="SUPFAM" id="SSF101874">
    <property type="entry name" value="YceI-like"/>
    <property type="match status" value="1"/>
</dbReference>
<keyword evidence="4" id="KW-1185">Reference proteome</keyword>
<comment type="caution">
    <text evidence="3">The sequence shown here is derived from an EMBL/GenBank/DDBJ whole genome shotgun (WGS) entry which is preliminary data.</text>
</comment>
<proteinExistence type="inferred from homology"/>
<dbReference type="AlphaFoldDB" id="A0A7W9QII6"/>